<evidence type="ECO:0000313" key="2">
    <source>
        <dbReference type="EMBL" id="QJB04828.1"/>
    </source>
</evidence>
<evidence type="ECO:0000313" key="1">
    <source>
        <dbReference type="EMBL" id="QJB01042.1"/>
    </source>
</evidence>
<dbReference type="EMBL" id="MT143891">
    <property type="protein sequence ID" value="QJB04828.1"/>
    <property type="molecule type" value="Genomic_DNA"/>
</dbReference>
<protein>
    <submittedName>
        <fullName evidence="1">Putative terminase</fullName>
    </submittedName>
</protein>
<dbReference type="EMBL" id="MT143704">
    <property type="protein sequence ID" value="QJB01042.1"/>
    <property type="molecule type" value="Genomic_DNA"/>
</dbReference>
<accession>A0A6M3M828</accession>
<sequence>MTSDLDAWAISTSPWMDAVKGRYEVEQQAQTRQEKERAQIAAERSANFDDIGRFARKAFPEWVDAPDSRLHRFLDRVGRKLALSQEKTVRADKAPRGHAKSTRVSKVFPLWIVCHQPEIAEQRGRRCDFILLVSNHLQLPKAFMGDIKRQLLANPYLERYYPEVMGQGSKWTEELFRTANGVWVLAGSTGRNIRGANQNGHRPQIVICDDLENLENVQTLEQRNKAEKWFDEDLRPVVDKGASIWVVGNLIHKDSLLMRLSKKEDGTTFRAILQWSPERELWDEWTNLYLDMQGETGQILDRSAALWQETHGLLLGADGDVDEAMDRLRGPWRRAWRKVVDELPSERDLRNSLGDCLEFVRAYEHALPDGFESIADEWDGAVVEPLRHVVGRRTVARQFFEQHQEAMLQDTRVLWPEWEPYYDLMCQLVSAARAASFWQEKQNQPIAAEEQTFREDSWRMWEAEAHPSPASMRDLFPEGSVFVAGVDPSMGKQSRKNDPWAIVVLGGVPGEFCRLAWARIKWQRVSVLLDELIRLHRVFDFQMIGFETNQAQAFMADEAVELSRRLNVNLPIVRIDSKVKKEIRIQGMEPVVANGYVEYPGRRISSGDQQLAPLFQTLWDQFLGFGAGGDHDDGPDAFEMAYQMWRRLKGMELPTARMVRREPERPRELDGQAAHEAGLDLRKLLGDLLD</sequence>
<organism evidence="1">
    <name type="scientific">viral metagenome</name>
    <dbReference type="NCBI Taxonomy" id="1070528"/>
    <lineage>
        <taxon>unclassified sequences</taxon>
        <taxon>metagenomes</taxon>
        <taxon>organismal metagenomes</taxon>
    </lineage>
</organism>
<reference evidence="1" key="1">
    <citation type="submission" date="2020-03" db="EMBL/GenBank/DDBJ databases">
        <title>The deep terrestrial virosphere.</title>
        <authorList>
            <person name="Holmfeldt K."/>
            <person name="Nilsson E."/>
            <person name="Simone D."/>
            <person name="Lopez-Fernandez M."/>
            <person name="Wu X."/>
            <person name="de Brujin I."/>
            <person name="Lundin D."/>
            <person name="Andersson A."/>
            <person name="Bertilsson S."/>
            <person name="Dopson M."/>
        </authorList>
    </citation>
    <scope>NUCLEOTIDE SEQUENCE</scope>
    <source>
        <strain evidence="1">MM171A00153</strain>
        <strain evidence="2">MM171B00165</strain>
    </source>
</reference>
<gene>
    <name evidence="1" type="ORF">MM171A00153_0061</name>
    <name evidence="2" type="ORF">MM171B00165_0004</name>
</gene>
<proteinExistence type="predicted"/>
<dbReference type="AlphaFoldDB" id="A0A6M3M828"/>
<name>A0A6M3M828_9ZZZZ</name>
<dbReference type="Gene3D" id="3.30.420.240">
    <property type="match status" value="1"/>
</dbReference>